<gene>
    <name evidence="3" type="ORF">FYJ91_19815</name>
</gene>
<sequence>MPAQARRRCADHSRCRDRPSSARSIALAGRDLSRPDPMPRRSVLTEAQHAELFALPESEPDLVRYWTLSSADLRVFTSRRRPHNRLGFALQLCALRYPGRLLKPGEFIPDAPLRGHYTKVCFTYAKGELLANTAAVHHAARSDEGVRSGRSWPGSGRFSTFQR</sequence>
<evidence type="ECO:0000313" key="3">
    <source>
        <dbReference type="EMBL" id="TZG24441.1"/>
    </source>
</evidence>
<reference evidence="3 4" key="1">
    <citation type="submission" date="2019-08" db="EMBL/GenBank/DDBJ databases">
        <authorList>
            <person name="Wang G."/>
            <person name="Xu Z."/>
        </authorList>
    </citation>
    <scope>NUCLEOTIDE SEQUENCE [LARGE SCALE GENOMIC DNA]</scope>
    <source>
        <strain evidence="3 4">ZX</strain>
    </source>
</reference>
<dbReference type="Pfam" id="PF13700">
    <property type="entry name" value="DUF4158"/>
    <property type="match status" value="1"/>
</dbReference>
<evidence type="ECO:0000313" key="4">
    <source>
        <dbReference type="Proteomes" id="UP000322077"/>
    </source>
</evidence>
<dbReference type="InterPro" id="IPR025296">
    <property type="entry name" value="DUF4158"/>
</dbReference>
<dbReference type="EMBL" id="VTOU01000006">
    <property type="protein sequence ID" value="TZG24441.1"/>
    <property type="molecule type" value="Genomic_DNA"/>
</dbReference>
<comment type="caution">
    <text evidence="3">The sequence shown here is derived from an EMBL/GenBank/DDBJ whole genome shotgun (WGS) entry which is preliminary data.</text>
</comment>
<evidence type="ECO:0000259" key="2">
    <source>
        <dbReference type="Pfam" id="PF13700"/>
    </source>
</evidence>
<feature type="domain" description="DUF4158" evidence="2">
    <location>
        <begin position="44"/>
        <end position="111"/>
    </location>
</feature>
<dbReference type="Proteomes" id="UP000322077">
    <property type="component" value="Unassembled WGS sequence"/>
</dbReference>
<accession>A0A5D9C3A1</accession>
<proteinExistence type="predicted"/>
<evidence type="ECO:0000256" key="1">
    <source>
        <dbReference type="SAM" id="MobiDB-lite"/>
    </source>
</evidence>
<feature type="compositionally biased region" description="Basic and acidic residues" evidence="1">
    <location>
        <begin position="8"/>
        <end position="20"/>
    </location>
</feature>
<keyword evidence="4" id="KW-1185">Reference proteome</keyword>
<feature type="region of interest" description="Disordered" evidence="1">
    <location>
        <begin position="1"/>
        <end position="39"/>
    </location>
</feature>
<protein>
    <submittedName>
        <fullName evidence="3">DUF4158 domain-containing protein</fullName>
    </submittedName>
</protein>
<dbReference type="AlphaFoldDB" id="A0A5D9C3A1"/>
<organism evidence="3 4">
    <name type="scientific">Sphingomonas montanisoli</name>
    <dbReference type="NCBI Taxonomy" id="2606412"/>
    <lineage>
        <taxon>Bacteria</taxon>
        <taxon>Pseudomonadati</taxon>
        <taxon>Pseudomonadota</taxon>
        <taxon>Alphaproteobacteria</taxon>
        <taxon>Sphingomonadales</taxon>
        <taxon>Sphingomonadaceae</taxon>
        <taxon>Sphingomonas</taxon>
    </lineage>
</organism>
<name>A0A5D9C3A1_9SPHN</name>